<dbReference type="OrthoDB" id="261831at2759"/>
<dbReference type="InterPro" id="IPR039899">
    <property type="entry name" value="BET1_SNARE"/>
</dbReference>
<dbReference type="PANTHER" id="PTHR12791">
    <property type="entry name" value="GOLGI SNARE BET1-RELATED"/>
    <property type="match status" value="1"/>
</dbReference>
<evidence type="ECO:0000256" key="1">
    <source>
        <dbReference type="ARBA" id="ARBA00004394"/>
    </source>
</evidence>
<keyword evidence="3 10" id="KW-0812">Transmembrane</keyword>
<accession>A0A0P7B1K7</accession>
<evidence type="ECO:0000256" key="10">
    <source>
        <dbReference type="SAM" id="Phobius"/>
    </source>
</evidence>
<keyword evidence="6" id="KW-0333">Golgi apparatus</keyword>
<reference evidence="11 12" key="1">
    <citation type="submission" date="2015-09" db="EMBL/GenBank/DDBJ databases">
        <title>Draft genome of a European isolate of the apple canker pathogen Neonectria ditissima.</title>
        <authorList>
            <person name="Gomez-Cortecero A."/>
            <person name="Harrison R.J."/>
            <person name="Armitage A.D."/>
        </authorList>
    </citation>
    <scope>NUCLEOTIDE SEQUENCE [LARGE SCALE GENOMIC DNA]</scope>
    <source>
        <strain evidence="11 12">R09/05</strain>
    </source>
</reference>
<dbReference type="Gene3D" id="1.20.5.110">
    <property type="match status" value="1"/>
</dbReference>
<proteinExistence type="predicted"/>
<keyword evidence="5 10" id="KW-1133">Transmembrane helix</keyword>
<gene>
    <name evidence="11" type="ORF">AK830_g6168</name>
</gene>
<comment type="subcellular location">
    <subcellularLocation>
        <location evidence="8">Endomembrane system</location>
        <topology evidence="8">Single-pass type IV membrane protein</topology>
    </subcellularLocation>
    <subcellularLocation>
        <location evidence="1">Golgi apparatus membrane</location>
    </subcellularLocation>
</comment>
<feature type="transmembrane region" description="Helical" evidence="10">
    <location>
        <begin position="310"/>
        <end position="331"/>
    </location>
</feature>
<organism evidence="11 12">
    <name type="scientific">Neonectria ditissima</name>
    <dbReference type="NCBI Taxonomy" id="78410"/>
    <lineage>
        <taxon>Eukaryota</taxon>
        <taxon>Fungi</taxon>
        <taxon>Dikarya</taxon>
        <taxon>Ascomycota</taxon>
        <taxon>Pezizomycotina</taxon>
        <taxon>Sordariomycetes</taxon>
        <taxon>Hypocreomycetidae</taxon>
        <taxon>Hypocreales</taxon>
        <taxon>Nectriaceae</taxon>
        <taxon>Neonectria</taxon>
    </lineage>
</organism>
<keyword evidence="12" id="KW-1185">Reference proteome</keyword>
<dbReference type="SUPFAM" id="SSF58038">
    <property type="entry name" value="SNARE fusion complex"/>
    <property type="match status" value="1"/>
</dbReference>
<dbReference type="CDD" id="cd15853">
    <property type="entry name" value="SNARE_Bet1"/>
    <property type="match status" value="1"/>
</dbReference>
<feature type="compositionally biased region" description="Low complexity" evidence="9">
    <location>
        <begin position="148"/>
        <end position="157"/>
    </location>
</feature>
<sequence length="332" mass="35701">MPIKVGWHPSRCHWTGGAVVGDDLVGNESRSPRVHPSVPPKWITAAHQNSEGTPSLIGKRQGCCVSILTCLPYPFPSYPISTPKTPDSRPSYKSPIPLLPPLSRSLFAPFPGLPLPPPSSLSHLTDAFSPPGHGAKVRFSRPSPSPPSSSAVPSLSPFGASSLHQRDSRSALFDGYTGDGARRPVSASPSRGYGYGGYSSPANANSGGGGGLDKFRPATPNRRGQYSDAVLSELESQNDAHVEGILGKVKVLKSNTWINSIASQMTVAIGDEIRESSALAEKMNDSFDSTRLRLRGTMNRMLLMAQRTGVSWKVWIGFFAAVIMLFLYVWLF</sequence>
<feature type="region of interest" description="Disordered" evidence="9">
    <location>
        <begin position="121"/>
        <end position="223"/>
    </location>
</feature>
<evidence type="ECO:0000256" key="8">
    <source>
        <dbReference type="ARBA" id="ARBA00046280"/>
    </source>
</evidence>
<evidence type="ECO:0000256" key="3">
    <source>
        <dbReference type="ARBA" id="ARBA00022692"/>
    </source>
</evidence>
<evidence type="ECO:0000313" key="11">
    <source>
        <dbReference type="EMBL" id="KPM40352.1"/>
    </source>
</evidence>
<dbReference type="EMBL" id="LKCW01000085">
    <property type="protein sequence ID" value="KPM40352.1"/>
    <property type="molecule type" value="Genomic_DNA"/>
</dbReference>
<keyword evidence="7 10" id="KW-0472">Membrane</keyword>
<keyword evidence="2" id="KW-0813">Transport</keyword>
<evidence type="ECO:0000256" key="9">
    <source>
        <dbReference type="SAM" id="MobiDB-lite"/>
    </source>
</evidence>
<evidence type="ECO:0000313" key="12">
    <source>
        <dbReference type="Proteomes" id="UP000050424"/>
    </source>
</evidence>
<name>A0A0P7B1K7_9HYPO</name>
<dbReference type="GO" id="GO:0015031">
    <property type="term" value="P:protein transport"/>
    <property type="evidence" value="ECO:0007669"/>
    <property type="project" value="UniProtKB-KW"/>
</dbReference>
<evidence type="ECO:0000256" key="5">
    <source>
        <dbReference type="ARBA" id="ARBA00022989"/>
    </source>
</evidence>
<keyword evidence="4" id="KW-0653">Protein transport</keyword>
<evidence type="ECO:0000256" key="2">
    <source>
        <dbReference type="ARBA" id="ARBA00022448"/>
    </source>
</evidence>
<dbReference type="STRING" id="78410.A0A0P7B1K7"/>
<evidence type="ECO:0000256" key="7">
    <source>
        <dbReference type="ARBA" id="ARBA00023136"/>
    </source>
</evidence>
<dbReference type="Proteomes" id="UP000050424">
    <property type="component" value="Unassembled WGS sequence"/>
</dbReference>
<evidence type="ECO:0000256" key="6">
    <source>
        <dbReference type="ARBA" id="ARBA00023034"/>
    </source>
</evidence>
<dbReference type="AlphaFoldDB" id="A0A0P7B1K7"/>
<evidence type="ECO:0008006" key="13">
    <source>
        <dbReference type="Google" id="ProtNLM"/>
    </source>
</evidence>
<comment type="caution">
    <text evidence="11">The sequence shown here is derived from an EMBL/GenBank/DDBJ whole genome shotgun (WGS) entry which is preliminary data.</text>
</comment>
<feature type="compositionally biased region" description="Low complexity" evidence="9">
    <location>
        <begin position="186"/>
        <end position="205"/>
    </location>
</feature>
<protein>
    <recommendedName>
        <fullName evidence="13">t-SNARE coiled-coil homology domain-containing protein</fullName>
    </recommendedName>
</protein>
<dbReference type="GO" id="GO:0000139">
    <property type="term" value="C:Golgi membrane"/>
    <property type="evidence" value="ECO:0007669"/>
    <property type="project" value="UniProtKB-SubCell"/>
</dbReference>
<evidence type="ECO:0000256" key="4">
    <source>
        <dbReference type="ARBA" id="ARBA00022927"/>
    </source>
</evidence>